<proteinExistence type="inferred from homology"/>
<keyword evidence="3 9" id="KW-0813">Transport</keyword>
<dbReference type="WBParaSite" id="BPAG_0000581601-mRNA-1">
    <property type="protein sequence ID" value="BPAG_0000581601-mRNA-1"/>
    <property type="gene ID" value="BPAG_0000581601"/>
</dbReference>
<protein>
    <submittedName>
        <fullName evidence="13">Mitochondrial folate transporter/carrier</fullName>
    </submittedName>
</protein>
<evidence type="ECO:0000256" key="9">
    <source>
        <dbReference type="RuleBase" id="RU000488"/>
    </source>
</evidence>
<name>A0A0N4TC78_BRUPA</name>
<gene>
    <name evidence="11" type="ORF">BPAG_LOCUS5779</name>
</gene>
<evidence type="ECO:0000256" key="10">
    <source>
        <dbReference type="SAM" id="Phobius"/>
    </source>
</evidence>
<dbReference type="GO" id="GO:0055085">
    <property type="term" value="P:transmembrane transport"/>
    <property type="evidence" value="ECO:0007669"/>
    <property type="project" value="InterPro"/>
</dbReference>
<feature type="repeat" description="Solcar" evidence="8">
    <location>
        <begin position="94"/>
        <end position="182"/>
    </location>
</feature>
<accession>A0A0N4TC78</accession>
<keyword evidence="5" id="KW-0677">Repeat</keyword>
<dbReference type="Proteomes" id="UP000278627">
    <property type="component" value="Unassembled WGS sequence"/>
</dbReference>
<dbReference type="InterPro" id="IPR044712">
    <property type="entry name" value="SLC25A32-like"/>
</dbReference>
<sequence length="200" mass="23418">MNANIQVLFYLECLKYTRESFEFYTSTNDGNRQRPQYHNYWHAARSIIQSKGYKGLYQGLSPNLVGSAVSWGLYFQFYHIIKRLCVEKTISTGAEPVDNVLMGMVTGAGILLFTNPIWMAKTRLCLQYENERIRYRGLLDCISTVARNEGITALYRVCPFFTLFLFIICLNVLNFFITIHDQKKMLIKKKKRLRRNNLNQ</sequence>
<evidence type="ECO:0000313" key="12">
    <source>
        <dbReference type="Proteomes" id="UP000278627"/>
    </source>
</evidence>
<dbReference type="InterPro" id="IPR018108">
    <property type="entry name" value="MCP_transmembrane"/>
</dbReference>
<feature type="repeat" description="Solcar" evidence="8">
    <location>
        <begin position="1"/>
        <end position="84"/>
    </location>
</feature>
<dbReference type="PANTHER" id="PTHR45683">
    <property type="entry name" value="MITOCHONDRIAL NICOTINAMIDE ADENINE DINUCLEOTIDE TRANSPORTER 1-RELATED-RELATED"/>
    <property type="match status" value="1"/>
</dbReference>
<evidence type="ECO:0000256" key="5">
    <source>
        <dbReference type="ARBA" id="ARBA00022737"/>
    </source>
</evidence>
<dbReference type="GO" id="GO:0006862">
    <property type="term" value="P:nucleotide transport"/>
    <property type="evidence" value="ECO:0007669"/>
    <property type="project" value="InterPro"/>
</dbReference>
<evidence type="ECO:0000313" key="13">
    <source>
        <dbReference type="WBParaSite" id="BPAG_0000581601-mRNA-1"/>
    </source>
</evidence>
<evidence type="ECO:0000313" key="11">
    <source>
        <dbReference type="EMBL" id="VDN86965.1"/>
    </source>
</evidence>
<evidence type="ECO:0000256" key="8">
    <source>
        <dbReference type="PROSITE-ProRule" id="PRU00282"/>
    </source>
</evidence>
<comment type="similarity">
    <text evidence="2 9">Belongs to the mitochondrial carrier (TC 2.A.29) family.</text>
</comment>
<dbReference type="SUPFAM" id="SSF103506">
    <property type="entry name" value="Mitochondrial carrier"/>
    <property type="match status" value="1"/>
</dbReference>
<reference evidence="11 12" key="2">
    <citation type="submission" date="2018-11" db="EMBL/GenBank/DDBJ databases">
        <authorList>
            <consortium name="Pathogen Informatics"/>
        </authorList>
    </citation>
    <scope>NUCLEOTIDE SEQUENCE [LARGE SCALE GENOMIC DNA]</scope>
</reference>
<dbReference type="GO" id="GO:0016020">
    <property type="term" value="C:membrane"/>
    <property type="evidence" value="ECO:0007669"/>
    <property type="project" value="UniProtKB-SubCell"/>
</dbReference>
<reference evidence="13" key="1">
    <citation type="submission" date="2017-02" db="UniProtKB">
        <authorList>
            <consortium name="WormBaseParasite"/>
        </authorList>
    </citation>
    <scope>IDENTIFICATION</scope>
</reference>
<dbReference type="Pfam" id="PF00153">
    <property type="entry name" value="Mito_carr"/>
    <property type="match status" value="2"/>
</dbReference>
<dbReference type="InterPro" id="IPR023395">
    <property type="entry name" value="MCP_dom_sf"/>
</dbReference>
<dbReference type="PROSITE" id="PS50920">
    <property type="entry name" value="SOLCAR"/>
    <property type="match status" value="2"/>
</dbReference>
<keyword evidence="4 8" id="KW-0812">Transmembrane</keyword>
<dbReference type="Gene3D" id="1.50.40.10">
    <property type="entry name" value="Mitochondrial carrier domain"/>
    <property type="match status" value="1"/>
</dbReference>
<evidence type="ECO:0000256" key="4">
    <source>
        <dbReference type="ARBA" id="ARBA00022692"/>
    </source>
</evidence>
<dbReference type="STRING" id="6280.A0A0N4TC78"/>
<keyword evidence="6 10" id="KW-1133">Transmembrane helix</keyword>
<dbReference type="EMBL" id="UZAD01004466">
    <property type="protein sequence ID" value="VDN86965.1"/>
    <property type="molecule type" value="Genomic_DNA"/>
</dbReference>
<dbReference type="AlphaFoldDB" id="A0A0N4TC78"/>
<comment type="subcellular location">
    <subcellularLocation>
        <location evidence="1">Membrane</location>
        <topology evidence="1">Multi-pass membrane protein</topology>
    </subcellularLocation>
</comment>
<evidence type="ECO:0000256" key="7">
    <source>
        <dbReference type="ARBA" id="ARBA00023136"/>
    </source>
</evidence>
<keyword evidence="7 8" id="KW-0472">Membrane</keyword>
<evidence type="ECO:0000256" key="2">
    <source>
        <dbReference type="ARBA" id="ARBA00006375"/>
    </source>
</evidence>
<keyword evidence="12" id="KW-1185">Reference proteome</keyword>
<evidence type="ECO:0000256" key="1">
    <source>
        <dbReference type="ARBA" id="ARBA00004141"/>
    </source>
</evidence>
<evidence type="ECO:0000256" key="3">
    <source>
        <dbReference type="ARBA" id="ARBA00022448"/>
    </source>
</evidence>
<evidence type="ECO:0000256" key="6">
    <source>
        <dbReference type="ARBA" id="ARBA00022989"/>
    </source>
</evidence>
<organism evidence="13">
    <name type="scientific">Brugia pahangi</name>
    <name type="common">Filarial nematode worm</name>
    <dbReference type="NCBI Taxonomy" id="6280"/>
    <lineage>
        <taxon>Eukaryota</taxon>
        <taxon>Metazoa</taxon>
        <taxon>Ecdysozoa</taxon>
        <taxon>Nematoda</taxon>
        <taxon>Chromadorea</taxon>
        <taxon>Rhabditida</taxon>
        <taxon>Spirurina</taxon>
        <taxon>Spiruromorpha</taxon>
        <taxon>Filarioidea</taxon>
        <taxon>Onchocercidae</taxon>
        <taxon>Brugia</taxon>
    </lineage>
</organism>
<feature type="transmembrane region" description="Helical" evidence="10">
    <location>
        <begin position="160"/>
        <end position="179"/>
    </location>
</feature>